<keyword evidence="4" id="KW-0520">NAD</keyword>
<protein>
    <recommendedName>
        <fullName evidence="9">NAD(P)-binding protein</fullName>
    </recommendedName>
</protein>
<evidence type="ECO:0000256" key="6">
    <source>
        <dbReference type="RuleBase" id="RU000363"/>
    </source>
</evidence>
<sequence>MDVTGYAFRYRRGAAASGIGKASCYALAEEGVSGVLVADLNLDGAKETAEAIKAIATHSEFRAEAIHLDVAQEESVKRAISHMISLFGRVDYSVHCAGIPGGTFGPIAAANFSDFKHLLEVNVHGTFLVTSLISAAMKSQDPKPVHQKHPERGLSRGVIVNLASVSSYISVPCMMQYTTSKHAVLGITKTAGTSFSYTTPIAYFHANLFKAIDNIEHGIRVNCVCPTWTDTPMVQRAMEVVPG</sequence>
<gene>
    <name evidence="7" type="ORF">PG994_002683</name>
</gene>
<evidence type="ECO:0000256" key="2">
    <source>
        <dbReference type="ARBA" id="ARBA00022857"/>
    </source>
</evidence>
<evidence type="ECO:0000313" key="7">
    <source>
        <dbReference type="EMBL" id="KAK8078876.1"/>
    </source>
</evidence>
<dbReference type="EMBL" id="JAQQWL010000003">
    <property type="protein sequence ID" value="KAK8078876.1"/>
    <property type="molecule type" value="Genomic_DNA"/>
</dbReference>
<accession>A0ABR1W8L6</accession>
<dbReference type="SUPFAM" id="SSF51735">
    <property type="entry name" value="NAD(P)-binding Rossmann-fold domains"/>
    <property type="match status" value="1"/>
</dbReference>
<organism evidence="7 8">
    <name type="scientific">Apiospora phragmitis</name>
    <dbReference type="NCBI Taxonomy" id="2905665"/>
    <lineage>
        <taxon>Eukaryota</taxon>
        <taxon>Fungi</taxon>
        <taxon>Dikarya</taxon>
        <taxon>Ascomycota</taxon>
        <taxon>Pezizomycotina</taxon>
        <taxon>Sordariomycetes</taxon>
        <taxon>Xylariomycetidae</taxon>
        <taxon>Amphisphaeriales</taxon>
        <taxon>Apiosporaceae</taxon>
        <taxon>Apiospora</taxon>
    </lineage>
</organism>
<evidence type="ECO:0000256" key="5">
    <source>
        <dbReference type="ARBA" id="ARBA00023098"/>
    </source>
</evidence>
<dbReference type="PANTHER" id="PTHR43180">
    <property type="entry name" value="3-OXOACYL-(ACYL-CARRIER-PROTEIN) REDUCTASE (AFU_ORTHOLOGUE AFUA_6G11210)"/>
    <property type="match status" value="1"/>
</dbReference>
<reference evidence="7 8" key="1">
    <citation type="submission" date="2023-01" db="EMBL/GenBank/DDBJ databases">
        <title>Analysis of 21 Apiospora genomes using comparative genomics revels a genus with tremendous synthesis potential of carbohydrate active enzymes and secondary metabolites.</title>
        <authorList>
            <person name="Sorensen T."/>
        </authorList>
    </citation>
    <scope>NUCLEOTIDE SEQUENCE [LARGE SCALE GENOMIC DNA]</scope>
    <source>
        <strain evidence="7 8">CBS 135458</strain>
    </source>
</reference>
<dbReference type="Proteomes" id="UP001480595">
    <property type="component" value="Unassembled WGS sequence"/>
</dbReference>
<dbReference type="GeneID" id="92087155"/>
<dbReference type="RefSeq" id="XP_066719947.1">
    <property type="nucleotide sequence ID" value="XM_066854092.1"/>
</dbReference>
<evidence type="ECO:0000256" key="3">
    <source>
        <dbReference type="ARBA" id="ARBA00023002"/>
    </source>
</evidence>
<comment type="similarity">
    <text evidence="1 6">Belongs to the short-chain dehydrogenases/reductases (SDR) family.</text>
</comment>
<comment type="caution">
    <text evidence="7">The sequence shown here is derived from an EMBL/GenBank/DDBJ whole genome shotgun (WGS) entry which is preliminary data.</text>
</comment>
<keyword evidence="5" id="KW-0443">Lipid metabolism</keyword>
<proteinExistence type="inferred from homology"/>
<dbReference type="InterPro" id="IPR020904">
    <property type="entry name" value="Sc_DH/Rdtase_CS"/>
</dbReference>
<dbReference type="CDD" id="cd05233">
    <property type="entry name" value="SDR_c"/>
    <property type="match status" value="1"/>
</dbReference>
<keyword evidence="8" id="KW-1185">Reference proteome</keyword>
<dbReference type="PRINTS" id="PR00081">
    <property type="entry name" value="GDHRDH"/>
</dbReference>
<dbReference type="PANTHER" id="PTHR43180:SF28">
    <property type="entry name" value="NAD(P)-BINDING ROSSMANN-FOLD SUPERFAMILY PROTEIN"/>
    <property type="match status" value="1"/>
</dbReference>
<evidence type="ECO:0008006" key="9">
    <source>
        <dbReference type="Google" id="ProtNLM"/>
    </source>
</evidence>
<dbReference type="InterPro" id="IPR036291">
    <property type="entry name" value="NAD(P)-bd_dom_sf"/>
</dbReference>
<dbReference type="Pfam" id="PF00106">
    <property type="entry name" value="adh_short"/>
    <property type="match status" value="1"/>
</dbReference>
<dbReference type="PROSITE" id="PS00061">
    <property type="entry name" value="ADH_SHORT"/>
    <property type="match status" value="1"/>
</dbReference>
<dbReference type="Gene3D" id="3.40.50.720">
    <property type="entry name" value="NAD(P)-binding Rossmann-like Domain"/>
    <property type="match status" value="1"/>
</dbReference>
<keyword evidence="3" id="KW-0560">Oxidoreductase</keyword>
<evidence type="ECO:0000256" key="1">
    <source>
        <dbReference type="ARBA" id="ARBA00006484"/>
    </source>
</evidence>
<dbReference type="PRINTS" id="PR00080">
    <property type="entry name" value="SDRFAMILY"/>
</dbReference>
<dbReference type="InterPro" id="IPR002347">
    <property type="entry name" value="SDR_fam"/>
</dbReference>
<evidence type="ECO:0000313" key="8">
    <source>
        <dbReference type="Proteomes" id="UP001480595"/>
    </source>
</evidence>
<keyword evidence="2" id="KW-0521">NADP</keyword>
<name>A0ABR1W8L6_9PEZI</name>
<evidence type="ECO:0000256" key="4">
    <source>
        <dbReference type="ARBA" id="ARBA00023027"/>
    </source>
</evidence>